<dbReference type="GO" id="GO:0046556">
    <property type="term" value="F:alpha-L-arabinofuranosidase activity"/>
    <property type="evidence" value="ECO:0007669"/>
    <property type="project" value="InterPro"/>
</dbReference>
<evidence type="ECO:0000256" key="1">
    <source>
        <dbReference type="SAM" id="SignalP"/>
    </source>
</evidence>
<dbReference type="GO" id="GO:0004622">
    <property type="term" value="F:phosphatidylcholine lysophospholipase activity"/>
    <property type="evidence" value="ECO:0007669"/>
    <property type="project" value="TreeGrafter"/>
</dbReference>
<dbReference type="PANTHER" id="PTHR30383:SF5">
    <property type="entry name" value="SGNH HYDROLASE-TYPE ESTERASE DOMAIN-CONTAINING PROTEIN"/>
    <property type="match status" value="1"/>
</dbReference>
<evidence type="ECO:0000313" key="5">
    <source>
        <dbReference type="Proteomes" id="UP000660611"/>
    </source>
</evidence>
<dbReference type="InterPro" id="IPR036514">
    <property type="entry name" value="SGNH_hydro_sf"/>
</dbReference>
<proteinExistence type="predicted"/>
<dbReference type="CDD" id="cd23399">
    <property type="entry name" value="beta-trefoil_ABD_ABFB"/>
    <property type="match status" value="1"/>
</dbReference>
<feature type="signal peptide" evidence="1">
    <location>
        <begin position="1"/>
        <end position="22"/>
    </location>
</feature>
<gene>
    <name evidence="4" type="ORF">Dsi01nite_047920</name>
</gene>
<dbReference type="SUPFAM" id="SSF52266">
    <property type="entry name" value="SGNH hydrolase"/>
    <property type="match status" value="1"/>
</dbReference>
<dbReference type="InterPro" id="IPR036195">
    <property type="entry name" value="AbfB_ABD_sf"/>
</dbReference>
<accession>A0A919UCG0</accession>
<dbReference type="AlphaFoldDB" id="A0A919UCG0"/>
<dbReference type="PANTHER" id="PTHR30383">
    <property type="entry name" value="THIOESTERASE 1/PROTEASE 1/LYSOPHOSPHOLIPASE L1"/>
    <property type="match status" value="1"/>
</dbReference>
<evidence type="ECO:0008006" key="6">
    <source>
        <dbReference type="Google" id="ProtNLM"/>
    </source>
</evidence>
<dbReference type="InterPro" id="IPR051532">
    <property type="entry name" value="Ester_Hydrolysis_Enzymes"/>
</dbReference>
<keyword evidence="1" id="KW-0732">Signal</keyword>
<feature type="domain" description="SGNH hydrolase-type esterase" evidence="3">
    <location>
        <begin position="33"/>
        <end position="206"/>
    </location>
</feature>
<dbReference type="Gene3D" id="3.40.50.1110">
    <property type="entry name" value="SGNH hydrolase"/>
    <property type="match status" value="1"/>
</dbReference>
<protein>
    <recommendedName>
        <fullName evidence="6">SGNH hydrolase</fullName>
    </recommendedName>
</protein>
<dbReference type="Pfam" id="PF13472">
    <property type="entry name" value="Lipase_GDSL_2"/>
    <property type="match status" value="1"/>
</dbReference>
<dbReference type="Pfam" id="PF05270">
    <property type="entry name" value="AbfB"/>
    <property type="match status" value="1"/>
</dbReference>
<feature type="domain" description="Alpha-L-arabinofuranosidase B arabinose-binding" evidence="2">
    <location>
        <begin position="223"/>
        <end position="358"/>
    </location>
</feature>
<reference evidence="4" key="1">
    <citation type="submission" date="2021-01" db="EMBL/GenBank/DDBJ databases">
        <title>Whole genome shotgun sequence of Dactylosporangium siamense NBRC 106093.</title>
        <authorList>
            <person name="Komaki H."/>
            <person name="Tamura T."/>
        </authorList>
    </citation>
    <scope>NUCLEOTIDE SEQUENCE</scope>
    <source>
        <strain evidence="4">NBRC 106093</strain>
    </source>
</reference>
<dbReference type="EMBL" id="BONQ01000077">
    <property type="protein sequence ID" value="GIG46751.1"/>
    <property type="molecule type" value="Genomic_DNA"/>
</dbReference>
<evidence type="ECO:0000259" key="2">
    <source>
        <dbReference type="Pfam" id="PF05270"/>
    </source>
</evidence>
<comment type="caution">
    <text evidence="4">The sequence shown here is derived from an EMBL/GenBank/DDBJ whole genome shotgun (WGS) entry which is preliminary data.</text>
</comment>
<name>A0A919UCG0_9ACTN</name>
<dbReference type="SUPFAM" id="SSF110221">
    <property type="entry name" value="AbfB domain"/>
    <property type="match status" value="1"/>
</dbReference>
<keyword evidence="5" id="KW-1185">Reference proteome</keyword>
<dbReference type="InterPro" id="IPR013830">
    <property type="entry name" value="SGNH_hydro"/>
</dbReference>
<dbReference type="InterPro" id="IPR007934">
    <property type="entry name" value="AbfB_ABD"/>
</dbReference>
<dbReference type="Gene3D" id="2.80.10.50">
    <property type="match status" value="1"/>
</dbReference>
<dbReference type="CDD" id="cd01833">
    <property type="entry name" value="XynB_like"/>
    <property type="match status" value="1"/>
</dbReference>
<sequence length="365" mass="38334">MKRLLVALLLVASLGIAAPAHAETNGGTRIMPLGDSITDGFNVPGGYRINLWQSLAGSGQQVDFVGGQFNGPGDLGDHDHEGHPGWRIDEIAANVSGWVAGTAPRTVLLHIGTNDIIQNFDLAGAPGRLSGLIDRITAAAPGADVFVASITPLADPGREVHVNEYNATIPGIVAGKGSRVHFVDMHAALSVADLADGVHPNRGGYDRMAAVWAAALGAGLTSLRVTTPGFTDRYLRHQNGLAVTSPVISQLDRDDATFRVVPGLAAAGCSSFESRNFPGYFLRHQNGRVRISLNDGSALLRADATWCASSAAGGVRLAAYNFPGSFLRHINSEVWLATPGGPNAWDNPASFVPDTTWALESPWSP</sequence>
<feature type="chain" id="PRO_5037402418" description="SGNH hydrolase" evidence="1">
    <location>
        <begin position="23"/>
        <end position="365"/>
    </location>
</feature>
<evidence type="ECO:0000259" key="3">
    <source>
        <dbReference type="Pfam" id="PF13472"/>
    </source>
</evidence>
<dbReference type="RefSeq" id="WP_203848515.1">
    <property type="nucleotide sequence ID" value="NZ_BAAAVW010000016.1"/>
</dbReference>
<dbReference type="GO" id="GO:0046373">
    <property type="term" value="P:L-arabinose metabolic process"/>
    <property type="evidence" value="ECO:0007669"/>
    <property type="project" value="InterPro"/>
</dbReference>
<dbReference type="Proteomes" id="UP000660611">
    <property type="component" value="Unassembled WGS sequence"/>
</dbReference>
<evidence type="ECO:0000313" key="4">
    <source>
        <dbReference type="EMBL" id="GIG46751.1"/>
    </source>
</evidence>
<organism evidence="4 5">
    <name type="scientific">Dactylosporangium siamense</name>
    <dbReference type="NCBI Taxonomy" id="685454"/>
    <lineage>
        <taxon>Bacteria</taxon>
        <taxon>Bacillati</taxon>
        <taxon>Actinomycetota</taxon>
        <taxon>Actinomycetes</taxon>
        <taxon>Micromonosporales</taxon>
        <taxon>Micromonosporaceae</taxon>
        <taxon>Dactylosporangium</taxon>
    </lineage>
</organism>